<dbReference type="EMBL" id="SJSL01000001">
    <property type="protein sequence ID" value="TCD03911.1"/>
    <property type="molecule type" value="Genomic_DNA"/>
</dbReference>
<keyword evidence="1 5" id="KW-0489">Methyltransferase</keyword>
<evidence type="ECO:0000256" key="5">
    <source>
        <dbReference type="PROSITE-ProRule" id="PRU01023"/>
    </source>
</evidence>
<dbReference type="SUPFAM" id="SSF53335">
    <property type="entry name" value="S-adenosyl-L-methionine-dependent methyltransferases"/>
    <property type="match status" value="1"/>
</dbReference>
<comment type="similarity">
    <text evidence="5">Belongs to the class I-like SAM-binding methyltransferase superfamily. RsmB/NOP family.</text>
</comment>
<dbReference type="OrthoDB" id="9810297at2"/>
<evidence type="ECO:0000256" key="3">
    <source>
        <dbReference type="ARBA" id="ARBA00022691"/>
    </source>
</evidence>
<dbReference type="InterPro" id="IPR023267">
    <property type="entry name" value="RCMT"/>
</dbReference>
<organism evidence="7 8">
    <name type="scientific">Pedobacter psychroterrae</name>
    <dbReference type="NCBI Taxonomy" id="2530453"/>
    <lineage>
        <taxon>Bacteria</taxon>
        <taxon>Pseudomonadati</taxon>
        <taxon>Bacteroidota</taxon>
        <taxon>Sphingobacteriia</taxon>
        <taxon>Sphingobacteriales</taxon>
        <taxon>Sphingobacteriaceae</taxon>
        <taxon>Pedobacter</taxon>
    </lineage>
</organism>
<dbReference type="RefSeq" id="WP_131594972.1">
    <property type="nucleotide sequence ID" value="NZ_SJSL01000001.1"/>
</dbReference>
<gene>
    <name evidence="7" type="ORF">EZ437_08175</name>
</gene>
<dbReference type="PRINTS" id="PR02008">
    <property type="entry name" value="RCMTFAMILY"/>
</dbReference>
<evidence type="ECO:0000259" key="6">
    <source>
        <dbReference type="PROSITE" id="PS51686"/>
    </source>
</evidence>
<dbReference type="InterPro" id="IPR029063">
    <property type="entry name" value="SAM-dependent_MTases_sf"/>
</dbReference>
<dbReference type="GO" id="GO:0005829">
    <property type="term" value="C:cytosol"/>
    <property type="evidence" value="ECO:0007669"/>
    <property type="project" value="TreeGrafter"/>
</dbReference>
<comment type="caution">
    <text evidence="5">Lacks conserved residue(s) required for the propagation of feature annotation.</text>
</comment>
<dbReference type="InterPro" id="IPR049560">
    <property type="entry name" value="MeTrfase_RsmB-F_NOP2_cat"/>
</dbReference>
<dbReference type="PANTHER" id="PTHR22807">
    <property type="entry name" value="NOP2 YEAST -RELATED NOL1/NOP2/FMU SUN DOMAIN-CONTAINING"/>
    <property type="match status" value="1"/>
</dbReference>
<keyword evidence="3 5" id="KW-0949">S-adenosyl-L-methionine</keyword>
<dbReference type="GO" id="GO:0009383">
    <property type="term" value="F:rRNA (cytosine-C5-)-methyltransferase activity"/>
    <property type="evidence" value="ECO:0007669"/>
    <property type="project" value="TreeGrafter"/>
</dbReference>
<feature type="binding site" evidence="5">
    <location>
        <position position="288"/>
    </location>
    <ligand>
        <name>S-adenosyl-L-methionine</name>
        <dbReference type="ChEBI" id="CHEBI:59789"/>
    </ligand>
</feature>
<dbReference type="Gene3D" id="3.40.50.150">
    <property type="entry name" value="Vaccinia Virus protein VP39"/>
    <property type="match status" value="1"/>
</dbReference>
<keyword evidence="2 5" id="KW-0808">Transferase</keyword>
<dbReference type="GO" id="GO:0070475">
    <property type="term" value="P:rRNA base methylation"/>
    <property type="evidence" value="ECO:0007669"/>
    <property type="project" value="TreeGrafter"/>
</dbReference>
<dbReference type="AlphaFoldDB" id="A0A4R0NRZ5"/>
<reference evidence="7 8" key="1">
    <citation type="submission" date="2019-02" db="EMBL/GenBank/DDBJ databases">
        <title>Pedobacter sp. RP-1-14 sp. nov., isolated from Arctic soil.</title>
        <authorList>
            <person name="Dahal R.H."/>
        </authorList>
    </citation>
    <scope>NUCLEOTIDE SEQUENCE [LARGE SCALE GENOMIC DNA]</scope>
    <source>
        <strain evidence="7 8">RP-1-14</strain>
    </source>
</reference>
<evidence type="ECO:0000256" key="2">
    <source>
        <dbReference type="ARBA" id="ARBA00022679"/>
    </source>
</evidence>
<feature type="binding site" evidence="5">
    <location>
        <position position="241"/>
    </location>
    <ligand>
        <name>S-adenosyl-L-methionine</name>
        <dbReference type="ChEBI" id="CHEBI:59789"/>
    </ligand>
</feature>
<evidence type="ECO:0000313" key="7">
    <source>
        <dbReference type="EMBL" id="TCD03911.1"/>
    </source>
</evidence>
<proteinExistence type="inferred from homology"/>
<evidence type="ECO:0000256" key="4">
    <source>
        <dbReference type="ARBA" id="ARBA00022884"/>
    </source>
</evidence>
<feature type="domain" description="SAM-dependent MTase RsmB/NOP-type" evidence="6">
    <location>
        <begin position="120"/>
        <end position="387"/>
    </location>
</feature>
<feature type="binding site" evidence="5">
    <location>
        <position position="268"/>
    </location>
    <ligand>
        <name>S-adenosyl-L-methionine</name>
        <dbReference type="ChEBI" id="CHEBI:59789"/>
    </ligand>
</feature>
<sequence length="387" mass="45011">MRVEHQLRAFKQVFENYDGAVPLHRFLFSYFKQHKQMGSSDRRWATRYIYSFFRLGKALIKEPQITRLAIADFLCNDTLSLIVETELPLLKNAITNSVKEKLDLVKKYFPEFQLRDVFHFQEELSAEIEHQDFYTSFFTQPDLFIRVKADYLEQLKKKLEEEGITAEAISATALALPNGTKLEKLVPDQRHYQVQDLSSQATGGLFKPQQWDYWWDCCAASGGKSLLLHSVEPTVQLLVSDVRENSLHNLEERFRDAGLKKYQKKVLDLLQNNDQDLHHYEFDGIILDAPCTGSGTWGRTPEMLYYFDTHKINYFSKLQKAIAANVVKYLKEGKPLIYITCSVFKAENEEVVEWLIKELPLKLERAEVIKGYNNNADTMFAARLIKL</sequence>
<dbReference type="GO" id="GO:0003723">
    <property type="term" value="F:RNA binding"/>
    <property type="evidence" value="ECO:0007669"/>
    <property type="project" value="UniProtKB-UniRule"/>
</dbReference>
<dbReference type="InterPro" id="IPR001678">
    <property type="entry name" value="MeTrfase_RsmB-F_NOP2_dom"/>
</dbReference>
<dbReference type="PANTHER" id="PTHR22807:SF61">
    <property type="entry name" value="NOL1_NOP2_SUN FAMILY PROTEIN _ ANTITERMINATION NUSB DOMAIN-CONTAINING PROTEIN"/>
    <property type="match status" value="1"/>
</dbReference>
<dbReference type="Proteomes" id="UP000293347">
    <property type="component" value="Unassembled WGS sequence"/>
</dbReference>
<protein>
    <submittedName>
        <fullName evidence="7">RsmB/NOP family class I SAM-dependent RNA methyltransferase</fullName>
    </submittedName>
</protein>
<keyword evidence="4 5" id="KW-0694">RNA-binding</keyword>
<keyword evidence="8" id="KW-1185">Reference proteome</keyword>
<name>A0A4R0NRZ5_9SPHI</name>
<feature type="active site" description="Nucleophile" evidence="5">
    <location>
        <position position="341"/>
    </location>
</feature>
<accession>A0A4R0NRZ5</accession>
<evidence type="ECO:0000313" key="8">
    <source>
        <dbReference type="Proteomes" id="UP000293347"/>
    </source>
</evidence>
<dbReference type="PROSITE" id="PS51686">
    <property type="entry name" value="SAM_MT_RSMB_NOP"/>
    <property type="match status" value="1"/>
</dbReference>
<dbReference type="Pfam" id="PF01189">
    <property type="entry name" value="Methyltr_RsmB-F"/>
    <property type="match status" value="1"/>
</dbReference>
<evidence type="ECO:0000256" key="1">
    <source>
        <dbReference type="ARBA" id="ARBA00022603"/>
    </source>
</evidence>
<comment type="caution">
    <text evidence="7">The sequence shown here is derived from an EMBL/GenBank/DDBJ whole genome shotgun (WGS) entry which is preliminary data.</text>
</comment>